<dbReference type="GO" id="GO:0019288">
    <property type="term" value="P:isopentenyl diphosphate biosynthetic process, methylerythritol 4-phosphate pathway"/>
    <property type="evidence" value="ECO:0007669"/>
    <property type="project" value="UniProtKB-UniRule"/>
</dbReference>
<evidence type="ECO:0000313" key="13">
    <source>
        <dbReference type="EMBL" id="KTQ94110.1"/>
    </source>
</evidence>
<dbReference type="InterPro" id="IPR036554">
    <property type="entry name" value="GHMP_kinase_C_sf"/>
</dbReference>
<dbReference type="PATRIC" id="fig|401562.3.peg.2661"/>
<comment type="catalytic activity">
    <reaction evidence="10">
        <text>4-CDP-2-C-methyl-D-erythritol + ATP = 4-CDP-2-C-methyl-D-erythritol 2-phosphate + ADP + H(+)</text>
        <dbReference type="Rhea" id="RHEA:18437"/>
        <dbReference type="ChEBI" id="CHEBI:15378"/>
        <dbReference type="ChEBI" id="CHEBI:30616"/>
        <dbReference type="ChEBI" id="CHEBI:57823"/>
        <dbReference type="ChEBI" id="CHEBI:57919"/>
        <dbReference type="ChEBI" id="CHEBI:456216"/>
        <dbReference type="EC" id="2.7.1.148"/>
    </reaction>
</comment>
<dbReference type="GO" id="GO:0005524">
    <property type="term" value="F:ATP binding"/>
    <property type="evidence" value="ECO:0007669"/>
    <property type="project" value="UniProtKB-UniRule"/>
</dbReference>
<dbReference type="UniPathway" id="UPA00056">
    <property type="reaction ID" value="UER00094"/>
</dbReference>
<evidence type="ECO:0000256" key="8">
    <source>
        <dbReference type="ARBA" id="ARBA00023229"/>
    </source>
</evidence>
<gene>
    <name evidence="10" type="primary">ispE</name>
    <name evidence="13" type="ORF">NS226_14790</name>
</gene>
<dbReference type="PANTHER" id="PTHR43527:SF2">
    <property type="entry name" value="4-DIPHOSPHOCYTIDYL-2-C-METHYL-D-ERYTHRITOL KINASE, CHLOROPLASTIC"/>
    <property type="match status" value="1"/>
</dbReference>
<dbReference type="GO" id="GO:0050515">
    <property type="term" value="F:4-(cytidine 5'-diphospho)-2-C-methyl-D-erythritol kinase activity"/>
    <property type="evidence" value="ECO:0007669"/>
    <property type="project" value="UniProtKB-UniRule"/>
</dbReference>
<dbReference type="PANTHER" id="PTHR43527">
    <property type="entry name" value="4-DIPHOSPHOCYTIDYL-2-C-METHYL-D-ERYTHRITOL KINASE, CHLOROPLASTIC"/>
    <property type="match status" value="1"/>
</dbReference>
<comment type="pathway">
    <text evidence="10">Isoprenoid biosynthesis; isopentenyl diphosphate biosynthesis via DXP pathway; isopentenyl diphosphate from 1-deoxy-D-xylulose 5-phosphate: step 3/6.</text>
</comment>
<evidence type="ECO:0000259" key="12">
    <source>
        <dbReference type="Pfam" id="PF08544"/>
    </source>
</evidence>
<comment type="similarity">
    <text evidence="1 10">Belongs to the GHMP kinase family. IspE subfamily.</text>
</comment>
<feature type="domain" description="GHMP kinase C-terminal" evidence="12">
    <location>
        <begin position="205"/>
        <end position="284"/>
    </location>
</feature>
<dbReference type="InterPro" id="IPR014721">
    <property type="entry name" value="Ribsml_uS5_D2-typ_fold_subgr"/>
</dbReference>
<comment type="function">
    <text evidence="10">Catalyzes the phosphorylation of the position 2 hydroxy group of 4-diphosphocytidyl-2C-methyl-D-erythritol.</text>
</comment>
<dbReference type="Proteomes" id="UP000078272">
    <property type="component" value="Unassembled WGS sequence"/>
</dbReference>
<dbReference type="STRING" id="401562.NS365_14025"/>
<dbReference type="HAMAP" id="MF_00061">
    <property type="entry name" value="IspE"/>
    <property type="match status" value="1"/>
</dbReference>
<name>A0A175R8J2_9HYPH</name>
<evidence type="ECO:0000256" key="6">
    <source>
        <dbReference type="ARBA" id="ARBA00022777"/>
    </source>
</evidence>
<dbReference type="GO" id="GO:0016114">
    <property type="term" value="P:terpenoid biosynthetic process"/>
    <property type="evidence" value="ECO:0007669"/>
    <property type="project" value="UniProtKB-UniRule"/>
</dbReference>
<evidence type="ECO:0000256" key="4">
    <source>
        <dbReference type="ARBA" id="ARBA00022679"/>
    </source>
</evidence>
<feature type="active site" evidence="10">
    <location>
        <position position="149"/>
    </location>
</feature>
<dbReference type="AlphaFoldDB" id="A0A175R8J2"/>
<keyword evidence="7 10" id="KW-0067">ATP-binding</keyword>
<keyword evidence="4 10" id="KW-0808">Transferase</keyword>
<sequence>MDALAAGRAALGGAVSAPAKINLALHVTGRRENGYHDLDSLVVFARDGDHLTITPADDDQLTIDGPFAAGLPLDRGNLVLRALDLARSLAARDGIDLPPVHIHLQKNLPLSSGIGGGSADAAALLRWIADAYPVLADRLATECLSLGADVPMCWAGRAARVRGIGEVSAPVERLGRFAMVLVNCSAPVSTPAAFSGLERRDNPPLPALPAGGFTDLGQLVSYLRDTRNDLEAPALRIVPEIAAVSRALADEGAAFQRMSGSGATVFALFGTTSEAEAAAARLRTRQPHWWVAATEIQPIGEA</sequence>
<dbReference type="RefSeq" id="WP_058635607.1">
    <property type="nucleotide sequence ID" value="NZ_LDPZ01000030.1"/>
</dbReference>
<dbReference type="EMBL" id="LDPZ01000030">
    <property type="protein sequence ID" value="KTQ94110.1"/>
    <property type="molecule type" value="Genomic_DNA"/>
</dbReference>
<dbReference type="InterPro" id="IPR020568">
    <property type="entry name" value="Ribosomal_Su5_D2-typ_SF"/>
</dbReference>
<dbReference type="InterPro" id="IPR004424">
    <property type="entry name" value="IspE"/>
</dbReference>
<feature type="active site" evidence="10">
    <location>
        <position position="20"/>
    </location>
</feature>
<evidence type="ECO:0000256" key="5">
    <source>
        <dbReference type="ARBA" id="ARBA00022741"/>
    </source>
</evidence>
<keyword evidence="5 10" id="KW-0547">Nucleotide-binding</keyword>
<evidence type="ECO:0000256" key="1">
    <source>
        <dbReference type="ARBA" id="ARBA00009684"/>
    </source>
</evidence>
<dbReference type="Gene3D" id="3.30.230.10">
    <property type="match status" value="1"/>
</dbReference>
<dbReference type="EC" id="2.7.1.148" evidence="2 10"/>
<keyword evidence="6 10" id="KW-0418">Kinase</keyword>
<dbReference type="Pfam" id="PF08544">
    <property type="entry name" value="GHMP_kinases_C"/>
    <property type="match status" value="1"/>
</dbReference>
<evidence type="ECO:0000256" key="3">
    <source>
        <dbReference type="ARBA" id="ARBA00017473"/>
    </source>
</evidence>
<keyword evidence="8 10" id="KW-0414">Isoprene biosynthesis</keyword>
<dbReference type="NCBIfam" id="NF011202">
    <property type="entry name" value="PRK14608.1"/>
    <property type="match status" value="1"/>
</dbReference>
<dbReference type="OrthoDB" id="9809438at2"/>
<feature type="binding site" evidence="10">
    <location>
        <begin position="109"/>
        <end position="119"/>
    </location>
    <ligand>
        <name>ATP</name>
        <dbReference type="ChEBI" id="CHEBI:30616"/>
    </ligand>
</feature>
<feature type="domain" description="GHMP kinase N-terminal" evidence="11">
    <location>
        <begin position="77"/>
        <end position="156"/>
    </location>
</feature>
<evidence type="ECO:0000256" key="2">
    <source>
        <dbReference type="ARBA" id="ARBA00012052"/>
    </source>
</evidence>
<dbReference type="Gene3D" id="3.30.70.890">
    <property type="entry name" value="GHMP kinase, C-terminal domain"/>
    <property type="match status" value="1"/>
</dbReference>
<proteinExistence type="inferred from homology"/>
<dbReference type="InterPro" id="IPR006204">
    <property type="entry name" value="GHMP_kinase_N_dom"/>
</dbReference>
<evidence type="ECO:0000313" key="14">
    <source>
        <dbReference type="Proteomes" id="UP000078272"/>
    </source>
</evidence>
<dbReference type="InterPro" id="IPR013750">
    <property type="entry name" value="GHMP_kinase_C_dom"/>
</dbReference>
<dbReference type="PIRSF" id="PIRSF010376">
    <property type="entry name" value="IspE"/>
    <property type="match status" value="1"/>
</dbReference>
<accession>A0A175R8J2</accession>
<protein>
    <recommendedName>
        <fullName evidence="3 10">4-diphosphocytidyl-2-C-methyl-D-erythritol kinase</fullName>
        <shortName evidence="10">CMK</shortName>
        <ecNumber evidence="2 10">2.7.1.148</ecNumber>
    </recommendedName>
    <alternativeName>
        <fullName evidence="9 10">4-(cytidine-5'-diphospho)-2-C-methyl-D-erythritol kinase</fullName>
    </alternativeName>
</protein>
<evidence type="ECO:0000256" key="9">
    <source>
        <dbReference type="ARBA" id="ARBA00032554"/>
    </source>
</evidence>
<dbReference type="NCBIfam" id="TIGR00154">
    <property type="entry name" value="ispE"/>
    <property type="match status" value="1"/>
</dbReference>
<dbReference type="SUPFAM" id="SSF55060">
    <property type="entry name" value="GHMP Kinase, C-terminal domain"/>
    <property type="match status" value="1"/>
</dbReference>
<organism evidence="13 14">
    <name type="scientific">Aureimonas ureilytica</name>
    <dbReference type="NCBI Taxonomy" id="401562"/>
    <lineage>
        <taxon>Bacteria</taxon>
        <taxon>Pseudomonadati</taxon>
        <taxon>Pseudomonadota</taxon>
        <taxon>Alphaproteobacteria</taxon>
        <taxon>Hyphomicrobiales</taxon>
        <taxon>Aurantimonadaceae</taxon>
        <taxon>Aureimonas</taxon>
    </lineage>
</organism>
<dbReference type="SUPFAM" id="SSF54211">
    <property type="entry name" value="Ribosomal protein S5 domain 2-like"/>
    <property type="match status" value="1"/>
</dbReference>
<dbReference type="Pfam" id="PF00288">
    <property type="entry name" value="GHMP_kinases_N"/>
    <property type="match status" value="1"/>
</dbReference>
<comment type="caution">
    <text evidence="13">The sequence shown here is derived from an EMBL/GenBank/DDBJ whole genome shotgun (WGS) entry which is preliminary data.</text>
</comment>
<evidence type="ECO:0000256" key="7">
    <source>
        <dbReference type="ARBA" id="ARBA00022840"/>
    </source>
</evidence>
<reference evidence="13 14" key="1">
    <citation type="journal article" date="2016" name="Front. Microbiol.">
        <title>Genomic Resource of Rice Seed Associated Bacteria.</title>
        <authorList>
            <person name="Midha S."/>
            <person name="Bansal K."/>
            <person name="Sharma S."/>
            <person name="Kumar N."/>
            <person name="Patil P.P."/>
            <person name="Chaudhry V."/>
            <person name="Patil P.B."/>
        </authorList>
    </citation>
    <scope>NUCLEOTIDE SEQUENCE [LARGE SCALE GENOMIC DNA]</scope>
    <source>
        <strain evidence="13 14">NS226</strain>
    </source>
</reference>
<evidence type="ECO:0000259" key="11">
    <source>
        <dbReference type="Pfam" id="PF00288"/>
    </source>
</evidence>
<evidence type="ECO:0000256" key="10">
    <source>
        <dbReference type="HAMAP-Rule" id="MF_00061"/>
    </source>
</evidence>